<evidence type="ECO:0000313" key="3">
    <source>
        <dbReference type="Proteomes" id="UP001187192"/>
    </source>
</evidence>
<proteinExistence type="predicted"/>
<name>A0AA88DD86_FICCA</name>
<gene>
    <name evidence="2" type="ORF">TIFTF001_021045</name>
</gene>
<evidence type="ECO:0000256" key="1">
    <source>
        <dbReference type="SAM" id="MobiDB-lite"/>
    </source>
</evidence>
<protein>
    <submittedName>
        <fullName evidence="2">Uncharacterized protein</fullName>
    </submittedName>
</protein>
<feature type="region of interest" description="Disordered" evidence="1">
    <location>
        <begin position="1"/>
        <end position="23"/>
    </location>
</feature>
<dbReference type="AlphaFoldDB" id="A0AA88DD86"/>
<dbReference type="Proteomes" id="UP001187192">
    <property type="component" value="Unassembled WGS sequence"/>
</dbReference>
<keyword evidence="3" id="KW-1185">Reference proteome</keyword>
<comment type="caution">
    <text evidence="2">The sequence shown here is derived from an EMBL/GenBank/DDBJ whole genome shotgun (WGS) entry which is preliminary data.</text>
</comment>
<evidence type="ECO:0000313" key="2">
    <source>
        <dbReference type="EMBL" id="GMN51881.1"/>
    </source>
</evidence>
<sequence length="144" mass="16361">MNEYNSAFEQEEDDIYSENEHSDNDSYLAKAVVAVTASRRNRRRDPQPMHNSRLTCSIHVEEILNGHEKIIQGLISMKTETFKALSGHVDVNADYVLADGVDGTGPSTGTQQHVSTKGAMNQMRDMMADDKWDRYQSSPWYKFT</sequence>
<reference evidence="2" key="1">
    <citation type="submission" date="2023-07" db="EMBL/GenBank/DDBJ databases">
        <title>draft genome sequence of fig (Ficus carica).</title>
        <authorList>
            <person name="Takahashi T."/>
            <person name="Nishimura K."/>
        </authorList>
    </citation>
    <scope>NUCLEOTIDE SEQUENCE</scope>
</reference>
<accession>A0AA88DD86</accession>
<dbReference type="EMBL" id="BTGU01000039">
    <property type="protein sequence ID" value="GMN51881.1"/>
    <property type="molecule type" value="Genomic_DNA"/>
</dbReference>
<organism evidence="2 3">
    <name type="scientific">Ficus carica</name>
    <name type="common">Common fig</name>
    <dbReference type="NCBI Taxonomy" id="3494"/>
    <lineage>
        <taxon>Eukaryota</taxon>
        <taxon>Viridiplantae</taxon>
        <taxon>Streptophyta</taxon>
        <taxon>Embryophyta</taxon>
        <taxon>Tracheophyta</taxon>
        <taxon>Spermatophyta</taxon>
        <taxon>Magnoliopsida</taxon>
        <taxon>eudicotyledons</taxon>
        <taxon>Gunneridae</taxon>
        <taxon>Pentapetalae</taxon>
        <taxon>rosids</taxon>
        <taxon>fabids</taxon>
        <taxon>Rosales</taxon>
        <taxon>Moraceae</taxon>
        <taxon>Ficeae</taxon>
        <taxon>Ficus</taxon>
    </lineage>
</organism>